<evidence type="ECO:0008006" key="3">
    <source>
        <dbReference type="Google" id="ProtNLM"/>
    </source>
</evidence>
<evidence type="ECO:0000313" key="2">
    <source>
        <dbReference type="Proteomes" id="UP000199041"/>
    </source>
</evidence>
<dbReference type="AlphaFoldDB" id="A0A1H4CZX7"/>
<dbReference type="OrthoDB" id="714262at2"/>
<keyword evidence="2" id="KW-1185">Reference proteome</keyword>
<protein>
    <recommendedName>
        <fullName evidence="3">CarboxypepD_reg-like domain-containing protein</fullName>
    </recommendedName>
</protein>
<gene>
    <name evidence="1" type="ORF">SAMN05192529_14010</name>
</gene>
<dbReference type="Proteomes" id="UP000199041">
    <property type="component" value="Unassembled WGS sequence"/>
</dbReference>
<sequence>MNTRKYMHLKRIICVLILISIGIVGAKAQRLIRGHVYGARTTTDPVDSMQISTYRGVVTFSDATGFYQISSENPNKDTLYVSYKGRRIMAYPISMITTPEKFDIYLQNPAFYDDSYFNQLEDVKVNARNYHTDSLEKRRIYGDIFDYTKPKFSPLHPVSSAINVFRQPYLNRQKRYQEFAVSSEQDGYIDSRFTPTLVASLTGIEDDVELHTFMKKYRPSYDQLKGMVDLSLGQYIIDCYKVFKVQGARQPQMSADSSKTDQDHK</sequence>
<dbReference type="STRING" id="551991.SAMN05192529_14010"/>
<organism evidence="1 2">
    <name type="scientific">Arachidicoccus rhizosphaerae</name>
    <dbReference type="NCBI Taxonomy" id="551991"/>
    <lineage>
        <taxon>Bacteria</taxon>
        <taxon>Pseudomonadati</taxon>
        <taxon>Bacteroidota</taxon>
        <taxon>Chitinophagia</taxon>
        <taxon>Chitinophagales</taxon>
        <taxon>Chitinophagaceae</taxon>
        <taxon>Arachidicoccus</taxon>
    </lineage>
</organism>
<name>A0A1H4CZX7_9BACT</name>
<evidence type="ECO:0000313" key="1">
    <source>
        <dbReference type="EMBL" id="SEA65779.1"/>
    </source>
</evidence>
<accession>A0A1H4CZX7</accession>
<dbReference type="EMBL" id="FNQY01000040">
    <property type="protein sequence ID" value="SEA65779.1"/>
    <property type="molecule type" value="Genomic_DNA"/>
</dbReference>
<proteinExistence type="predicted"/>
<dbReference type="RefSeq" id="WP_139188213.1">
    <property type="nucleotide sequence ID" value="NZ_FNQY01000040.1"/>
</dbReference>
<reference evidence="1 2" key="1">
    <citation type="submission" date="2016-10" db="EMBL/GenBank/DDBJ databases">
        <authorList>
            <person name="de Groot N.N."/>
        </authorList>
    </citation>
    <scope>NUCLEOTIDE SEQUENCE [LARGE SCALE GENOMIC DNA]</scope>
    <source>
        <strain evidence="1 2">Vu-144</strain>
    </source>
</reference>